<sequence length="971" mass="105312">MHLSFQALSLSVLLALPASVRAVFQDEVGHIDYHHELLGVPQRETTFFHRPRTEEKASLLYTLSDLGVLGAVNPSNGALVWRQLLAGNVTDGGGFLRAAEDQTWLVGAYGSSVSSWDALTGRNAWSLNSNGVVKDVEIMEITERGGKDVLALHQEPGATVARRIHGADGHVVWEHREVNKDIPLQVSTSLDKVFVVTLHGSLLSYSLKVMVLDTLTGKKLDEIPLGTKGEVQSPQDVMFVGANSAAPIVAWTDNGMTKLKVNVLGLKSKQEFALPTDTVDVEIHAPHTIQSSPHFLVHSRTKPGHKADVFHIDLKSNVITKAYELPLLEGGSAFSTSSSGANVYFTRVTDNEIIVTSSTSHGILGRWSLKSGAEKLGALHGVSEVIKKAEDSYAVRAVVVTDSDDWTQIVNGELGWTRLEGLSGAVAATWAEFPQSEDLARTLEAEAHSNPWSAYVHRVKRHIDDLQYLPTYLQSIPKRLLSSIVGSESTESTDEATRDSFGFNKLVVLATKRGKLYGLDAGNHGKIVWSKNANETPSGKHWDVKAIHADNAKGLVTVRGSEGQFIIVKSDTGNTIEAMPSSLFPAVDGATIVDSDAGPWLLPIERDGKLGDVQLAWAPKQTVVTRTGENELQGFRYVEKDELASPIPVWSFSPSTGQHIANIATRPQHDPIASIGRVLGDRTVKYKYLNPNTIVVAAVNNKTSVLSTYLLDTVSGQVLASSSYEGVDSNKDIACTLSENWFLCTYYGQYQLRDSEAQNLKGYQVVISDLYESEVANDRGPLGDAANFSSLDPIDIPTGPAIPSVVSKTFILSGPITSLAVTQTRQGIAIRQLLAYMPESHSIIAIPRMLLEPRRPVGRDPTPAELEEGLVKYVPAIELDPRMTVSHARDVLGVRSIIAAPAILESTCLVFAYGVDVFGSRVTPSQAFDILGKGFNKVTLVATVAALFIGVLGLGPMVRKKQINMRWQAPM</sequence>
<dbReference type="GO" id="GO:0034975">
    <property type="term" value="P:protein folding in endoplasmic reticulum"/>
    <property type="evidence" value="ECO:0007669"/>
    <property type="project" value="TreeGrafter"/>
</dbReference>
<comment type="caution">
    <text evidence="15">The sequence shown here is derived from an EMBL/GenBank/DDBJ whole genome shotgun (WGS) entry which is preliminary data.</text>
</comment>
<dbReference type="InterPro" id="IPR026895">
    <property type="entry name" value="EMC1"/>
</dbReference>
<evidence type="ECO:0000256" key="2">
    <source>
        <dbReference type="ARBA" id="ARBA00007904"/>
    </source>
</evidence>
<keyword evidence="7" id="KW-0256">Endoplasmic reticulum</keyword>
<evidence type="ECO:0000256" key="9">
    <source>
        <dbReference type="ARBA" id="ARBA00023136"/>
    </source>
</evidence>
<evidence type="ECO:0000256" key="7">
    <source>
        <dbReference type="ARBA" id="ARBA00022824"/>
    </source>
</evidence>
<dbReference type="GO" id="GO:0072546">
    <property type="term" value="C:EMC complex"/>
    <property type="evidence" value="ECO:0007669"/>
    <property type="project" value="InterPro"/>
</dbReference>
<keyword evidence="9 11" id="KW-0472">Membrane</keyword>
<evidence type="ECO:0000256" key="5">
    <source>
        <dbReference type="ARBA" id="ARBA00022692"/>
    </source>
</evidence>
<dbReference type="PANTHER" id="PTHR21573:SF0">
    <property type="entry name" value="ER MEMBRANE PROTEIN COMPLEX SUBUNIT 1"/>
    <property type="match status" value="1"/>
</dbReference>
<evidence type="ECO:0000313" key="16">
    <source>
        <dbReference type="Proteomes" id="UP000481858"/>
    </source>
</evidence>
<dbReference type="Proteomes" id="UP000481858">
    <property type="component" value="Unassembled WGS sequence"/>
</dbReference>
<dbReference type="InterPro" id="IPR011678">
    <property type="entry name" value="EMC1_C"/>
</dbReference>
<dbReference type="EMBL" id="WUBL01000014">
    <property type="protein sequence ID" value="KAF2971313.1"/>
    <property type="molecule type" value="Genomic_DNA"/>
</dbReference>
<organism evidence="15 16">
    <name type="scientific">Xylaria multiplex</name>
    <dbReference type="NCBI Taxonomy" id="323545"/>
    <lineage>
        <taxon>Eukaryota</taxon>
        <taxon>Fungi</taxon>
        <taxon>Dikarya</taxon>
        <taxon>Ascomycota</taxon>
        <taxon>Pezizomycotina</taxon>
        <taxon>Sordariomycetes</taxon>
        <taxon>Xylariomycetidae</taxon>
        <taxon>Xylariales</taxon>
        <taxon>Xylariaceae</taxon>
        <taxon>Xylaria</taxon>
    </lineage>
</organism>
<dbReference type="PANTHER" id="PTHR21573">
    <property type="entry name" value="ER MEMBRANE PROTEIN COMPLEX SUBUNIT 1"/>
    <property type="match status" value="1"/>
</dbReference>
<name>A0A7C8MY29_9PEZI</name>
<reference evidence="15 16" key="1">
    <citation type="submission" date="2019-12" db="EMBL/GenBank/DDBJ databases">
        <title>Draft genome sequence of the ascomycete Xylaria multiplex DSM 110363.</title>
        <authorList>
            <person name="Buettner E."/>
            <person name="Kellner H."/>
        </authorList>
    </citation>
    <scope>NUCLEOTIDE SEQUENCE [LARGE SCALE GENOMIC DNA]</scope>
    <source>
        <strain evidence="15 16">DSM 110363</strain>
    </source>
</reference>
<comment type="subunit">
    <text evidence="3">Component of the ER membrane protein complex (EMC).</text>
</comment>
<dbReference type="FunCoup" id="A0A7C8MY29">
    <property type="interactions" value="730"/>
</dbReference>
<comment type="subcellular location">
    <subcellularLocation>
        <location evidence="1">Endoplasmic reticulum membrane</location>
        <topology evidence="1">Single-pass type I membrane protein</topology>
    </subcellularLocation>
</comment>
<feature type="domain" description="EMC1 first beta-propeller" evidence="14">
    <location>
        <begin position="22"/>
        <end position="420"/>
    </location>
</feature>
<feature type="chain" id="PRO_5028805914" description="ER membrane protein complex subunit 1" evidence="12">
    <location>
        <begin position="23"/>
        <end position="971"/>
    </location>
</feature>
<keyword evidence="6 12" id="KW-0732">Signal</keyword>
<evidence type="ECO:0000256" key="4">
    <source>
        <dbReference type="ARBA" id="ARBA00020824"/>
    </source>
</evidence>
<dbReference type="Pfam" id="PF25293">
    <property type="entry name" value="Beta-prop_EMC1_N"/>
    <property type="match status" value="1"/>
</dbReference>
<protein>
    <recommendedName>
        <fullName evidence="4">ER membrane protein complex subunit 1</fullName>
    </recommendedName>
</protein>
<accession>A0A7C8MY29</accession>
<comment type="similarity">
    <text evidence="2">Belongs to the EMC1 family.</text>
</comment>
<keyword evidence="16" id="KW-1185">Reference proteome</keyword>
<evidence type="ECO:0000256" key="11">
    <source>
        <dbReference type="SAM" id="Phobius"/>
    </source>
</evidence>
<evidence type="ECO:0000256" key="12">
    <source>
        <dbReference type="SAM" id="SignalP"/>
    </source>
</evidence>
<dbReference type="Gene3D" id="2.130.10.10">
    <property type="entry name" value="YVTN repeat-like/Quinoprotein amine dehydrogenase"/>
    <property type="match status" value="1"/>
</dbReference>
<keyword evidence="10" id="KW-0325">Glycoprotein</keyword>
<evidence type="ECO:0000256" key="6">
    <source>
        <dbReference type="ARBA" id="ARBA00022729"/>
    </source>
</evidence>
<gene>
    <name evidence="15" type="ORF">GQX73_g2260</name>
</gene>
<evidence type="ECO:0000259" key="14">
    <source>
        <dbReference type="Pfam" id="PF25293"/>
    </source>
</evidence>
<evidence type="ECO:0000256" key="1">
    <source>
        <dbReference type="ARBA" id="ARBA00004115"/>
    </source>
</evidence>
<dbReference type="InterPro" id="IPR011047">
    <property type="entry name" value="Quinoprotein_ADH-like_sf"/>
</dbReference>
<keyword evidence="8 11" id="KW-1133">Transmembrane helix</keyword>
<evidence type="ECO:0000313" key="15">
    <source>
        <dbReference type="EMBL" id="KAF2971313.1"/>
    </source>
</evidence>
<feature type="domain" description="ER membrane protein complex subunit 1 C-terminal" evidence="13">
    <location>
        <begin position="738"/>
        <end position="967"/>
    </location>
</feature>
<dbReference type="AlphaFoldDB" id="A0A7C8MY29"/>
<evidence type="ECO:0000259" key="13">
    <source>
        <dbReference type="Pfam" id="PF07774"/>
    </source>
</evidence>
<dbReference type="InterPro" id="IPR058545">
    <property type="entry name" value="Beta-prop_EMC1_1st"/>
</dbReference>
<evidence type="ECO:0000256" key="3">
    <source>
        <dbReference type="ARBA" id="ARBA00011276"/>
    </source>
</evidence>
<dbReference type="Pfam" id="PF07774">
    <property type="entry name" value="EMC1_C"/>
    <property type="match status" value="1"/>
</dbReference>
<proteinExistence type="inferred from homology"/>
<feature type="signal peptide" evidence="12">
    <location>
        <begin position="1"/>
        <end position="22"/>
    </location>
</feature>
<evidence type="ECO:0000256" key="10">
    <source>
        <dbReference type="ARBA" id="ARBA00023180"/>
    </source>
</evidence>
<dbReference type="InterPro" id="IPR015943">
    <property type="entry name" value="WD40/YVTN_repeat-like_dom_sf"/>
</dbReference>
<feature type="transmembrane region" description="Helical" evidence="11">
    <location>
        <begin position="938"/>
        <end position="958"/>
    </location>
</feature>
<dbReference type="OrthoDB" id="28092at2759"/>
<dbReference type="SUPFAM" id="SSF50998">
    <property type="entry name" value="Quinoprotein alcohol dehydrogenase-like"/>
    <property type="match status" value="1"/>
</dbReference>
<evidence type="ECO:0000256" key="8">
    <source>
        <dbReference type="ARBA" id="ARBA00022989"/>
    </source>
</evidence>
<dbReference type="InParanoid" id="A0A7C8MY29"/>
<keyword evidence="5 11" id="KW-0812">Transmembrane</keyword>